<evidence type="ECO:0000313" key="1">
    <source>
        <dbReference type="EMBL" id="TEB11128.1"/>
    </source>
</evidence>
<protein>
    <submittedName>
        <fullName evidence="1">Pyrophosphatase PpaX</fullName>
        <ecNumber evidence="1">3.6.1.1</ecNumber>
    </submittedName>
</protein>
<dbReference type="InterPro" id="IPR023198">
    <property type="entry name" value="PGP-like_dom2"/>
</dbReference>
<dbReference type="Gene3D" id="1.10.150.240">
    <property type="entry name" value="Putative phosphatase, domain 2"/>
    <property type="match status" value="1"/>
</dbReference>
<dbReference type="InterPro" id="IPR023214">
    <property type="entry name" value="HAD_sf"/>
</dbReference>
<dbReference type="PANTHER" id="PTHR43434">
    <property type="entry name" value="PHOSPHOGLYCOLATE PHOSPHATASE"/>
    <property type="match status" value="1"/>
</dbReference>
<gene>
    <name evidence="1" type="primary">ppaX_1</name>
    <name evidence="1" type="ORF">Pmgp_01824</name>
</gene>
<dbReference type="PRINTS" id="PR00413">
    <property type="entry name" value="HADHALOGNASE"/>
</dbReference>
<keyword evidence="2" id="KW-1185">Reference proteome</keyword>
<dbReference type="NCBIfam" id="TIGR01509">
    <property type="entry name" value="HAD-SF-IA-v3"/>
    <property type="match status" value="1"/>
</dbReference>
<dbReference type="SFLD" id="SFLDG01129">
    <property type="entry name" value="C1.5:_HAD__Beta-PGM__Phosphata"/>
    <property type="match status" value="1"/>
</dbReference>
<dbReference type="SFLD" id="SFLDS00003">
    <property type="entry name" value="Haloacid_Dehalogenase"/>
    <property type="match status" value="1"/>
</dbReference>
<dbReference type="Proteomes" id="UP000297597">
    <property type="component" value="Unassembled WGS sequence"/>
</dbReference>
<dbReference type="OrthoDB" id="9792518at2"/>
<reference evidence="1 2" key="1">
    <citation type="journal article" date="2018" name="Environ. Microbiol.">
        <title>Novel energy conservation strategies and behaviour of Pelotomaculum schinkii driving syntrophic propionate catabolism.</title>
        <authorList>
            <person name="Hidalgo-Ahumada C.A.P."/>
            <person name="Nobu M.K."/>
            <person name="Narihiro T."/>
            <person name="Tamaki H."/>
            <person name="Liu W.T."/>
            <person name="Kamagata Y."/>
            <person name="Stams A.J.M."/>
            <person name="Imachi H."/>
            <person name="Sousa D.Z."/>
        </authorList>
    </citation>
    <scope>NUCLEOTIDE SEQUENCE [LARGE SCALE GENOMIC DNA]</scope>
    <source>
        <strain evidence="1 2">MGP</strain>
    </source>
</reference>
<dbReference type="EC" id="3.6.1.1" evidence="1"/>
<evidence type="ECO:0000313" key="2">
    <source>
        <dbReference type="Proteomes" id="UP000297597"/>
    </source>
</evidence>
<comment type="caution">
    <text evidence="1">The sequence shown here is derived from an EMBL/GenBank/DDBJ whole genome shotgun (WGS) entry which is preliminary data.</text>
</comment>
<dbReference type="FunFam" id="3.40.50.1000:FF:000022">
    <property type="entry name" value="Phosphoglycolate phosphatase"/>
    <property type="match status" value="1"/>
</dbReference>
<dbReference type="InterPro" id="IPR050155">
    <property type="entry name" value="HAD-like_hydrolase_sf"/>
</dbReference>
<dbReference type="Pfam" id="PF13419">
    <property type="entry name" value="HAD_2"/>
    <property type="match status" value="1"/>
</dbReference>
<organism evidence="1 2">
    <name type="scientific">Pelotomaculum propionicicum</name>
    <dbReference type="NCBI Taxonomy" id="258475"/>
    <lineage>
        <taxon>Bacteria</taxon>
        <taxon>Bacillati</taxon>
        <taxon>Bacillota</taxon>
        <taxon>Clostridia</taxon>
        <taxon>Eubacteriales</taxon>
        <taxon>Desulfotomaculaceae</taxon>
        <taxon>Pelotomaculum</taxon>
    </lineage>
</organism>
<dbReference type="Gene3D" id="3.40.50.1000">
    <property type="entry name" value="HAD superfamily/HAD-like"/>
    <property type="match status" value="1"/>
</dbReference>
<dbReference type="InterPro" id="IPR006439">
    <property type="entry name" value="HAD-SF_hydro_IA"/>
</dbReference>
<dbReference type="NCBIfam" id="TIGR01549">
    <property type="entry name" value="HAD-SF-IA-v1"/>
    <property type="match status" value="1"/>
</dbReference>
<accession>A0A4Y7RQ26</accession>
<dbReference type="SUPFAM" id="SSF56784">
    <property type="entry name" value="HAD-like"/>
    <property type="match status" value="1"/>
</dbReference>
<dbReference type="GO" id="GO:0005829">
    <property type="term" value="C:cytosol"/>
    <property type="evidence" value="ECO:0007669"/>
    <property type="project" value="TreeGrafter"/>
</dbReference>
<name>A0A4Y7RQ26_9FIRM</name>
<dbReference type="GO" id="GO:0004427">
    <property type="term" value="F:inorganic diphosphate phosphatase activity"/>
    <property type="evidence" value="ECO:0007669"/>
    <property type="project" value="UniProtKB-EC"/>
</dbReference>
<dbReference type="SFLD" id="SFLDG01135">
    <property type="entry name" value="C1.5.6:_HAD__Beta-PGM__Phospha"/>
    <property type="match status" value="1"/>
</dbReference>
<keyword evidence="1" id="KW-0378">Hydrolase</keyword>
<dbReference type="AlphaFoldDB" id="A0A4Y7RQ26"/>
<dbReference type="InterPro" id="IPR036412">
    <property type="entry name" value="HAD-like_sf"/>
</dbReference>
<sequence>MRTEAVLFDLDGTLVDSLPLIFRTYRLVFADMKIPWNNNDLARLVGLPLKDIGKFFAGKAASRFEELYQYYYHRDLDLFTRLYPGTIALLEQLKKRGVRLGIVTSKGKTGTSRTTLFTGLDCFMDVIITAHDVKKHKPDPEPLLNAIKFLGTQAADTIYVGDSKFDIITGQNAGSRTLGVTWGLGSREELASLRPDGMIDRWDELNNYL</sequence>
<dbReference type="PANTHER" id="PTHR43434:SF1">
    <property type="entry name" value="PHOSPHOGLYCOLATE PHOSPHATASE"/>
    <property type="match status" value="1"/>
</dbReference>
<dbReference type="GO" id="GO:0006281">
    <property type="term" value="P:DNA repair"/>
    <property type="evidence" value="ECO:0007669"/>
    <property type="project" value="TreeGrafter"/>
</dbReference>
<proteinExistence type="predicted"/>
<dbReference type="RefSeq" id="WP_134213675.1">
    <property type="nucleotide sequence ID" value="NZ_QFFZ01000017.1"/>
</dbReference>
<dbReference type="EMBL" id="QFFZ01000017">
    <property type="protein sequence ID" value="TEB11128.1"/>
    <property type="molecule type" value="Genomic_DNA"/>
</dbReference>
<dbReference type="GO" id="GO:0008967">
    <property type="term" value="F:phosphoglycolate phosphatase activity"/>
    <property type="evidence" value="ECO:0007669"/>
    <property type="project" value="TreeGrafter"/>
</dbReference>
<dbReference type="InterPro" id="IPR041492">
    <property type="entry name" value="HAD_2"/>
</dbReference>